<dbReference type="PANTHER" id="PTHR30273:SF2">
    <property type="entry name" value="PROTEIN FECR"/>
    <property type="match status" value="1"/>
</dbReference>
<organism evidence="4 5">
    <name type="scientific">Maribellus comscasis</name>
    <dbReference type="NCBI Taxonomy" id="2681766"/>
    <lineage>
        <taxon>Bacteria</taxon>
        <taxon>Pseudomonadati</taxon>
        <taxon>Bacteroidota</taxon>
        <taxon>Bacteroidia</taxon>
        <taxon>Marinilabiliales</taxon>
        <taxon>Prolixibacteraceae</taxon>
        <taxon>Maribellus</taxon>
    </lineage>
</organism>
<protein>
    <submittedName>
        <fullName evidence="4">DUF4974 domain-containing protein</fullName>
    </submittedName>
</protein>
<dbReference type="Gene3D" id="2.60.120.1440">
    <property type="match status" value="1"/>
</dbReference>
<dbReference type="InterPro" id="IPR012373">
    <property type="entry name" value="Ferrdict_sens_TM"/>
</dbReference>
<keyword evidence="5" id="KW-1185">Reference proteome</keyword>
<dbReference type="RefSeq" id="WP_158862197.1">
    <property type="nucleotide sequence ID" value="NZ_CP046401.1"/>
</dbReference>
<dbReference type="PANTHER" id="PTHR30273">
    <property type="entry name" value="PERIPLASMIC SIGNAL SENSOR AND SIGMA FACTOR ACTIVATOR FECR-RELATED"/>
    <property type="match status" value="1"/>
</dbReference>
<dbReference type="InterPro" id="IPR032508">
    <property type="entry name" value="FecR_C"/>
</dbReference>
<dbReference type="GO" id="GO:0016989">
    <property type="term" value="F:sigma factor antagonist activity"/>
    <property type="evidence" value="ECO:0007669"/>
    <property type="project" value="TreeGrafter"/>
</dbReference>
<dbReference type="AlphaFoldDB" id="A0A6I6JPS4"/>
<keyword evidence="1" id="KW-0812">Transmembrane</keyword>
<evidence type="ECO:0000259" key="3">
    <source>
        <dbReference type="Pfam" id="PF16344"/>
    </source>
</evidence>
<dbReference type="Proteomes" id="UP000428260">
    <property type="component" value="Chromosome"/>
</dbReference>
<sequence>MDFNPEILHRYFKGTYSKKDYRNVKTVFEDKSYRPKLKEHLEEHWNSYFNEPLPENNIDHLLYKLQKQIQQEEKTEQKSRFTTVFQRIAAILVIPLALSVLTLLYLQRDKNGADTAYAEIRCPLGVRTKFELPDGSTGFLNSGSNLRFPVSFSGERHVSIAGEAFFNVVPDQSHPFIVHTQNLNIKVLGTKFNVIAYKEDEKEEVILNSGRVEILSPEGKIYDTLKPNQIFTLNTQNKAGQKNNVEALQYIGWTEGKLIFRHEKMKQVSERLGRWYNAEIVIEDPEILEYVLRATFIDEPLDEVLKLLSLTAPITFEEKPRETTLDNTYKKRKVILKLDKKRQSAFK</sequence>
<gene>
    <name evidence="4" type="ORF">GM418_00735</name>
</gene>
<evidence type="ECO:0000256" key="1">
    <source>
        <dbReference type="SAM" id="Phobius"/>
    </source>
</evidence>
<feature type="transmembrane region" description="Helical" evidence="1">
    <location>
        <begin position="84"/>
        <end position="106"/>
    </location>
</feature>
<dbReference type="Pfam" id="PF16344">
    <property type="entry name" value="FecR_C"/>
    <property type="match status" value="1"/>
</dbReference>
<feature type="domain" description="FecR protein" evidence="2">
    <location>
        <begin position="120"/>
        <end position="213"/>
    </location>
</feature>
<dbReference type="Gene3D" id="3.55.50.30">
    <property type="match status" value="1"/>
</dbReference>
<evidence type="ECO:0000259" key="2">
    <source>
        <dbReference type="Pfam" id="PF04773"/>
    </source>
</evidence>
<evidence type="ECO:0000313" key="4">
    <source>
        <dbReference type="EMBL" id="QGY42232.1"/>
    </source>
</evidence>
<dbReference type="PIRSF" id="PIRSF018266">
    <property type="entry name" value="FecR"/>
    <property type="match status" value="1"/>
</dbReference>
<dbReference type="Pfam" id="PF04773">
    <property type="entry name" value="FecR"/>
    <property type="match status" value="1"/>
</dbReference>
<dbReference type="KEGG" id="mcos:GM418_00735"/>
<reference evidence="4 5" key="1">
    <citation type="submission" date="2019-11" db="EMBL/GenBank/DDBJ databases">
        <authorList>
            <person name="Zheng R.K."/>
            <person name="Sun C.M."/>
        </authorList>
    </citation>
    <scope>NUCLEOTIDE SEQUENCE [LARGE SCALE GENOMIC DNA]</scope>
    <source>
        <strain evidence="4 5">WC007</strain>
    </source>
</reference>
<evidence type="ECO:0000313" key="5">
    <source>
        <dbReference type="Proteomes" id="UP000428260"/>
    </source>
</evidence>
<dbReference type="EMBL" id="CP046401">
    <property type="protein sequence ID" value="QGY42232.1"/>
    <property type="molecule type" value="Genomic_DNA"/>
</dbReference>
<keyword evidence="1" id="KW-0472">Membrane</keyword>
<proteinExistence type="predicted"/>
<name>A0A6I6JPS4_9BACT</name>
<accession>A0A6I6JPS4</accession>
<feature type="domain" description="Protein FecR C-terminal" evidence="3">
    <location>
        <begin position="257"/>
        <end position="323"/>
    </location>
</feature>
<dbReference type="InterPro" id="IPR006860">
    <property type="entry name" value="FecR"/>
</dbReference>
<keyword evidence="1" id="KW-1133">Transmembrane helix</keyword>